<keyword evidence="5" id="KW-0443">Lipid metabolism</keyword>
<evidence type="ECO:0000256" key="7">
    <source>
        <dbReference type="SAM" id="Phobius"/>
    </source>
</evidence>
<dbReference type="Proteomes" id="UP000676409">
    <property type="component" value="Chromosome"/>
</dbReference>
<feature type="transmembrane region" description="Helical" evidence="7">
    <location>
        <begin position="74"/>
        <end position="95"/>
    </location>
</feature>
<dbReference type="Pfam" id="PF04116">
    <property type="entry name" value="FA_hydroxylase"/>
    <property type="match status" value="1"/>
</dbReference>
<dbReference type="GO" id="GO:0012505">
    <property type="term" value="C:endomembrane system"/>
    <property type="evidence" value="ECO:0007669"/>
    <property type="project" value="UniProtKB-SubCell"/>
</dbReference>
<feature type="transmembrane region" description="Helical" evidence="7">
    <location>
        <begin position="115"/>
        <end position="140"/>
    </location>
</feature>
<evidence type="ECO:0000256" key="1">
    <source>
        <dbReference type="ARBA" id="ARBA00004127"/>
    </source>
</evidence>
<dbReference type="InterPro" id="IPR051689">
    <property type="entry name" value="Sterol_desaturase/TMEM195"/>
</dbReference>
<keyword evidence="4" id="KW-0560">Oxidoreductase</keyword>
<dbReference type="EMBL" id="CP073078">
    <property type="protein sequence ID" value="QUD87888.1"/>
    <property type="molecule type" value="Genomic_DNA"/>
</dbReference>
<gene>
    <name evidence="9" type="ORF">KCG34_23070</name>
</gene>
<comment type="subcellular location">
    <subcellularLocation>
        <location evidence="1">Endomembrane system</location>
        <topology evidence="1">Multi-pass membrane protein</topology>
    </subcellularLocation>
</comment>
<protein>
    <submittedName>
        <fullName evidence="9">Sterol desaturase family protein</fullName>
    </submittedName>
</protein>
<dbReference type="PANTHER" id="PTHR21624">
    <property type="entry name" value="STEROL DESATURASE-RELATED PROTEIN"/>
    <property type="match status" value="1"/>
</dbReference>
<keyword evidence="2 7" id="KW-0812">Transmembrane</keyword>
<evidence type="ECO:0000313" key="9">
    <source>
        <dbReference type="EMBL" id="QUD87888.1"/>
    </source>
</evidence>
<evidence type="ECO:0000256" key="5">
    <source>
        <dbReference type="ARBA" id="ARBA00023098"/>
    </source>
</evidence>
<accession>A0A975IUK5</accession>
<dbReference type="PANTHER" id="PTHR21624:SF1">
    <property type="entry name" value="ALKYLGLYCEROL MONOOXYGENASE"/>
    <property type="match status" value="1"/>
</dbReference>
<feature type="transmembrane region" description="Helical" evidence="7">
    <location>
        <begin position="160"/>
        <end position="181"/>
    </location>
</feature>
<feature type="domain" description="Fatty acid hydroxylase" evidence="8">
    <location>
        <begin position="169"/>
        <end position="300"/>
    </location>
</feature>
<dbReference type="InterPro" id="IPR006694">
    <property type="entry name" value="Fatty_acid_hydroxylase"/>
</dbReference>
<dbReference type="GO" id="GO:0016020">
    <property type="term" value="C:membrane"/>
    <property type="evidence" value="ECO:0007669"/>
    <property type="project" value="GOC"/>
</dbReference>
<dbReference type="GO" id="GO:0006643">
    <property type="term" value="P:membrane lipid metabolic process"/>
    <property type="evidence" value="ECO:0007669"/>
    <property type="project" value="TreeGrafter"/>
</dbReference>
<name>A0A975IUK5_9CAUL</name>
<dbReference type="AlphaFoldDB" id="A0A975IUK5"/>
<dbReference type="GO" id="GO:0008610">
    <property type="term" value="P:lipid biosynthetic process"/>
    <property type="evidence" value="ECO:0007669"/>
    <property type="project" value="InterPro"/>
</dbReference>
<proteinExistence type="predicted"/>
<dbReference type="KEGG" id="caul:KCG34_23070"/>
<organism evidence="9 10">
    <name type="scientific">Phenylobacterium montanum</name>
    <dbReference type="NCBI Taxonomy" id="2823693"/>
    <lineage>
        <taxon>Bacteria</taxon>
        <taxon>Pseudomonadati</taxon>
        <taxon>Pseudomonadota</taxon>
        <taxon>Alphaproteobacteria</taxon>
        <taxon>Caulobacterales</taxon>
        <taxon>Caulobacteraceae</taxon>
        <taxon>Phenylobacterium</taxon>
    </lineage>
</organism>
<sequence length="345" mass="38678">MIIERRAQFSEPVGRGGAGADKIPGPVLVSFAVYLALAGVAWWVVERLLPDRLVLNLFGHALALKELHRRLGGILLVMAGMIPGIFAAEILLGGWRNSSLRYLLVERTGSGMSDLVCFLCGQGRVMTLAAIAFTFGASLISGEWIHDRLSAATGLSLSLASAPALLQIMIYLLIYTFFDYWNHRVSHTRWFWPLHRYHHSAEEFSVMTAVRTHPATFTDVVSTTLPAAALKLSPELILSVNLFIVALRYLIHSRIDSNFGWVGRYLIQSPTHHRLHHILDTTLPTANFALTPLWDRVFGTWRDEGDQSVVIGVNTPYRHGAWVLSDMWRDYCDFWKALVLRETSG</sequence>
<feature type="transmembrane region" description="Helical" evidence="7">
    <location>
        <begin position="25"/>
        <end position="45"/>
    </location>
</feature>
<dbReference type="GO" id="GO:0005506">
    <property type="term" value="F:iron ion binding"/>
    <property type="evidence" value="ECO:0007669"/>
    <property type="project" value="InterPro"/>
</dbReference>
<keyword evidence="10" id="KW-1185">Reference proteome</keyword>
<evidence type="ECO:0000256" key="6">
    <source>
        <dbReference type="ARBA" id="ARBA00023136"/>
    </source>
</evidence>
<evidence type="ECO:0000259" key="8">
    <source>
        <dbReference type="Pfam" id="PF04116"/>
    </source>
</evidence>
<keyword evidence="6 7" id="KW-0472">Membrane</keyword>
<evidence type="ECO:0000256" key="2">
    <source>
        <dbReference type="ARBA" id="ARBA00022692"/>
    </source>
</evidence>
<evidence type="ECO:0000313" key="10">
    <source>
        <dbReference type="Proteomes" id="UP000676409"/>
    </source>
</evidence>
<evidence type="ECO:0000256" key="4">
    <source>
        <dbReference type="ARBA" id="ARBA00023002"/>
    </source>
</evidence>
<dbReference type="RefSeq" id="WP_211937939.1">
    <property type="nucleotide sequence ID" value="NZ_CP073078.1"/>
</dbReference>
<dbReference type="GO" id="GO:0050479">
    <property type="term" value="F:glyceryl-ether monooxygenase activity"/>
    <property type="evidence" value="ECO:0007669"/>
    <property type="project" value="TreeGrafter"/>
</dbReference>
<keyword evidence="3 7" id="KW-1133">Transmembrane helix</keyword>
<reference evidence="9" key="1">
    <citation type="submission" date="2021-04" db="EMBL/GenBank/DDBJ databases">
        <title>The complete genome sequence of Caulobacter sp. S6.</title>
        <authorList>
            <person name="Tang Y."/>
            <person name="Ouyang W."/>
            <person name="Liu Q."/>
            <person name="Huang B."/>
            <person name="Guo Z."/>
            <person name="Lei P."/>
        </authorList>
    </citation>
    <scope>NUCLEOTIDE SEQUENCE</scope>
    <source>
        <strain evidence="9">S6</strain>
    </source>
</reference>
<evidence type="ECO:0000256" key="3">
    <source>
        <dbReference type="ARBA" id="ARBA00022989"/>
    </source>
</evidence>